<reference evidence="2 3" key="1">
    <citation type="submission" date="2017-08" db="EMBL/GenBank/DDBJ databases">
        <title>Substantial Increase in Enzyme Production by Combined Drug-Resistance Mutations in Paenibacillus agaridevorans.</title>
        <authorList>
            <person name="Tanaka Y."/>
            <person name="Funane K."/>
            <person name="Hosaka T."/>
            <person name="Shiwa Y."/>
            <person name="Fujita N."/>
            <person name="Miyazaki T."/>
            <person name="Yoshikawa H."/>
            <person name="Murakami K."/>
            <person name="Kasahara K."/>
            <person name="Inaoka T."/>
            <person name="Hiraga Y."/>
            <person name="Ochi K."/>
        </authorList>
    </citation>
    <scope>NUCLEOTIDE SEQUENCE [LARGE SCALE GENOMIC DNA]</scope>
    <source>
        <strain evidence="2 3">T-3040</strain>
    </source>
</reference>
<dbReference type="InterPro" id="IPR050312">
    <property type="entry name" value="IolE/XylAMocC-like"/>
</dbReference>
<evidence type="ECO:0000259" key="1">
    <source>
        <dbReference type="Pfam" id="PF01261"/>
    </source>
</evidence>
<dbReference type="GO" id="GO:0016853">
    <property type="term" value="F:isomerase activity"/>
    <property type="evidence" value="ECO:0007669"/>
    <property type="project" value="UniProtKB-KW"/>
</dbReference>
<dbReference type="EMBL" id="BDQX01000356">
    <property type="protein sequence ID" value="GBG10744.1"/>
    <property type="molecule type" value="Genomic_DNA"/>
</dbReference>
<dbReference type="AlphaFoldDB" id="A0A2R5F3Z6"/>
<evidence type="ECO:0000313" key="3">
    <source>
        <dbReference type="Proteomes" id="UP000245202"/>
    </source>
</evidence>
<protein>
    <submittedName>
        <fullName evidence="2">Xylose isomerase</fullName>
    </submittedName>
</protein>
<proteinExistence type="predicted"/>
<dbReference type="InterPro" id="IPR013022">
    <property type="entry name" value="Xyl_isomerase-like_TIM-brl"/>
</dbReference>
<keyword evidence="3" id="KW-1185">Reference proteome</keyword>
<dbReference type="SUPFAM" id="SSF51658">
    <property type="entry name" value="Xylose isomerase-like"/>
    <property type="match status" value="1"/>
</dbReference>
<dbReference type="PANTHER" id="PTHR12110:SF41">
    <property type="entry name" value="INOSOSE DEHYDRATASE"/>
    <property type="match status" value="1"/>
</dbReference>
<dbReference type="InterPro" id="IPR036237">
    <property type="entry name" value="Xyl_isomerase-like_sf"/>
</dbReference>
<gene>
    <name evidence="2" type="ORF">PAT3040_05506</name>
</gene>
<dbReference type="Proteomes" id="UP000245202">
    <property type="component" value="Unassembled WGS sequence"/>
</dbReference>
<name>A0A2R5F3Z6_9BACL</name>
<keyword evidence="2" id="KW-0413">Isomerase</keyword>
<organism evidence="2 3">
    <name type="scientific">Paenibacillus agaridevorans</name>
    <dbReference type="NCBI Taxonomy" id="171404"/>
    <lineage>
        <taxon>Bacteria</taxon>
        <taxon>Bacillati</taxon>
        <taxon>Bacillota</taxon>
        <taxon>Bacilli</taxon>
        <taxon>Bacillales</taxon>
        <taxon>Paenibacillaceae</taxon>
        <taxon>Paenibacillus</taxon>
    </lineage>
</organism>
<accession>A0A2R5F3Z6</accession>
<feature type="domain" description="Xylose isomerase-like TIM barrel" evidence="1">
    <location>
        <begin position="27"/>
        <end position="232"/>
    </location>
</feature>
<dbReference type="Gene3D" id="3.20.20.150">
    <property type="entry name" value="Divalent-metal-dependent TIM barrel enzymes"/>
    <property type="match status" value="1"/>
</dbReference>
<evidence type="ECO:0000313" key="2">
    <source>
        <dbReference type="EMBL" id="GBG10744.1"/>
    </source>
</evidence>
<dbReference type="PANTHER" id="PTHR12110">
    <property type="entry name" value="HYDROXYPYRUVATE ISOMERASE"/>
    <property type="match status" value="1"/>
</dbReference>
<dbReference type="RefSeq" id="WP_108995181.1">
    <property type="nucleotide sequence ID" value="NZ_BDQX01000356.1"/>
</dbReference>
<comment type="caution">
    <text evidence="2">The sequence shown here is derived from an EMBL/GenBank/DDBJ whole genome shotgun (WGS) entry which is preliminary data.</text>
</comment>
<dbReference type="Pfam" id="PF01261">
    <property type="entry name" value="AP_endonuc_2"/>
    <property type="match status" value="1"/>
</dbReference>
<sequence>MKKSMIAAQLYTLREFCKDEAGLRESLRKVKEIGYEAVQVSGVGPIAPEIVKAIADEYGLTICATHVGYDALTTDLEATIEKHKLWNCQYVGLGSIPETFRNSGGAGYAEFAGIASDIGRKLKEHGLQFIYHNHHFEYTNYDGRTGMAILQGDSDKDAVHFELDMYWVQAGGASPVDAVREVDGRMRVVHLKDMAIVDNKQVFAEIGEGNMNFPAIIDACREIGVEWYVVEQDVCLRDPFESLAISYRYLSSLATD</sequence>